<keyword evidence="7" id="KW-1185">Reference proteome</keyword>
<dbReference type="PANTHER" id="PTHR12176">
    <property type="entry name" value="SAM-DEPENDENT METHYLTRANSFERASE SUPERFAMILY PROTEIN"/>
    <property type="match status" value="1"/>
</dbReference>
<organism evidence="6 7">
    <name type="scientific">Cymbomonas tetramitiformis</name>
    <dbReference type="NCBI Taxonomy" id="36881"/>
    <lineage>
        <taxon>Eukaryota</taxon>
        <taxon>Viridiplantae</taxon>
        <taxon>Chlorophyta</taxon>
        <taxon>Pyramimonadophyceae</taxon>
        <taxon>Pyramimonadales</taxon>
        <taxon>Pyramimonadaceae</taxon>
        <taxon>Cymbomonas</taxon>
    </lineage>
</organism>
<reference evidence="6 7" key="1">
    <citation type="journal article" date="2015" name="Genome Biol. Evol.">
        <title>Comparative Genomics of a Bacterivorous Green Alga Reveals Evolutionary Causalities and Consequences of Phago-Mixotrophic Mode of Nutrition.</title>
        <authorList>
            <person name="Burns J.A."/>
            <person name="Paasch A."/>
            <person name="Narechania A."/>
            <person name="Kim E."/>
        </authorList>
    </citation>
    <scope>NUCLEOTIDE SEQUENCE [LARGE SCALE GENOMIC DNA]</scope>
    <source>
        <strain evidence="6 7">PLY_AMNH</strain>
    </source>
</reference>
<dbReference type="Pfam" id="PF13847">
    <property type="entry name" value="Methyltransf_31"/>
    <property type="match status" value="1"/>
</dbReference>
<keyword evidence="2" id="KW-0489">Methyltransferase</keyword>
<dbReference type="InterPro" id="IPR029063">
    <property type="entry name" value="SAM-dependent_MTases_sf"/>
</dbReference>
<evidence type="ECO:0000313" key="7">
    <source>
        <dbReference type="Proteomes" id="UP001190700"/>
    </source>
</evidence>
<dbReference type="CDD" id="cd02440">
    <property type="entry name" value="AdoMet_MTases"/>
    <property type="match status" value="1"/>
</dbReference>
<evidence type="ECO:0000256" key="4">
    <source>
        <dbReference type="SAM" id="MobiDB-lite"/>
    </source>
</evidence>
<dbReference type="GO" id="GO:0032259">
    <property type="term" value="P:methylation"/>
    <property type="evidence" value="ECO:0007669"/>
    <property type="project" value="UniProtKB-KW"/>
</dbReference>
<comment type="similarity">
    <text evidence="1">Belongs to the methyltransferase superfamily.</text>
</comment>
<accession>A0AAE0GAK1</accession>
<evidence type="ECO:0000259" key="5">
    <source>
        <dbReference type="Pfam" id="PF13847"/>
    </source>
</evidence>
<dbReference type="GO" id="GO:0008168">
    <property type="term" value="F:methyltransferase activity"/>
    <property type="evidence" value="ECO:0007669"/>
    <property type="project" value="UniProtKB-KW"/>
</dbReference>
<protein>
    <recommendedName>
        <fullName evidence="5">Methyltransferase domain-containing protein</fullName>
    </recommendedName>
</protein>
<keyword evidence="3" id="KW-0808">Transferase</keyword>
<feature type="region of interest" description="Disordered" evidence="4">
    <location>
        <begin position="1"/>
        <end position="24"/>
    </location>
</feature>
<dbReference type="InterPro" id="IPR025714">
    <property type="entry name" value="Methyltranfer_dom"/>
</dbReference>
<dbReference type="Proteomes" id="UP001190700">
    <property type="component" value="Unassembled WGS sequence"/>
</dbReference>
<dbReference type="EMBL" id="LGRX02007709">
    <property type="protein sequence ID" value="KAK3274467.1"/>
    <property type="molecule type" value="Genomic_DNA"/>
</dbReference>
<sequence length="316" mass="34662">MFPHLESVPQKQLESTGDGRVEDDNVEQLKGYRKKWDGVYSNDLDIEWHCSFEQVRDLLEPYLQQATVDAGTEGEGHGKVLLDVGCGSSSFAEEIMRIGGYASRFQEVVLTDISSVILERLKSNWCERQSAADAARRFVVCDCRNFVEKEVPEGSVDVVIDKGTLDAMDSEADKAATFRECVRSLRRAPAPEGSSSTACFVSISFPAVARLHFLQAMAAAAEFHDLIESPHIHVVGDKDPAYGGRVVFVSIFQVKHGRPGRESVNQASPGTSQCPVPYCPSALTTTVLARAQKSQSIINEPDDEDDANIMGALFDE</sequence>
<dbReference type="SUPFAM" id="SSF53335">
    <property type="entry name" value="S-adenosyl-L-methionine-dependent methyltransferases"/>
    <property type="match status" value="1"/>
</dbReference>
<evidence type="ECO:0000256" key="2">
    <source>
        <dbReference type="ARBA" id="ARBA00022603"/>
    </source>
</evidence>
<feature type="domain" description="Methyltransferase" evidence="5">
    <location>
        <begin position="78"/>
        <end position="185"/>
    </location>
</feature>
<evidence type="ECO:0000256" key="3">
    <source>
        <dbReference type="ARBA" id="ARBA00022679"/>
    </source>
</evidence>
<gene>
    <name evidence="6" type="ORF">CYMTET_17350</name>
</gene>
<dbReference type="InterPro" id="IPR051419">
    <property type="entry name" value="Lys/N-term_MeTrsfase_sf"/>
</dbReference>
<evidence type="ECO:0000256" key="1">
    <source>
        <dbReference type="ARBA" id="ARBA00008361"/>
    </source>
</evidence>
<comment type="caution">
    <text evidence="6">The sequence shown here is derived from an EMBL/GenBank/DDBJ whole genome shotgun (WGS) entry which is preliminary data.</text>
</comment>
<dbReference type="AlphaFoldDB" id="A0AAE0GAK1"/>
<name>A0AAE0GAK1_9CHLO</name>
<dbReference type="Gene3D" id="3.40.50.150">
    <property type="entry name" value="Vaccinia Virus protein VP39"/>
    <property type="match status" value="1"/>
</dbReference>
<evidence type="ECO:0000313" key="6">
    <source>
        <dbReference type="EMBL" id="KAK3274467.1"/>
    </source>
</evidence>
<proteinExistence type="inferred from homology"/>